<dbReference type="GO" id="GO:0008413">
    <property type="term" value="F:8-oxo-7,8-dihydroguanosine triphosphate pyrophosphatase activity"/>
    <property type="evidence" value="ECO:0007669"/>
    <property type="project" value="InterPro"/>
</dbReference>
<comment type="catalytic activity">
    <reaction evidence="18">
        <text>N(6)-methyl-ATP + H2O = N(6)-methyl-AMP + diphosphate + H(+)</text>
        <dbReference type="Rhea" id="RHEA:67608"/>
        <dbReference type="ChEBI" id="CHEBI:15377"/>
        <dbReference type="ChEBI" id="CHEBI:15378"/>
        <dbReference type="ChEBI" id="CHEBI:33019"/>
        <dbReference type="ChEBI" id="CHEBI:144842"/>
        <dbReference type="ChEBI" id="CHEBI:172873"/>
    </reaction>
    <physiologicalReaction direction="left-to-right" evidence="18">
        <dbReference type="Rhea" id="RHEA:67609"/>
    </physiologicalReaction>
</comment>
<evidence type="ECO:0000256" key="19">
    <source>
        <dbReference type="ARBA" id="ARBA00048894"/>
    </source>
</evidence>
<dbReference type="CDD" id="cd03427">
    <property type="entry name" value="NUDIX_MTH1_Nudt1"/>
    <property type="match status" value="1"/>
</dbReference>
<evidence type="ECO:0000256" key="14">
    <source>
        <dbReference type="ARBA" id="ARBA00030634"/>
    </source>
</evidence>
<dbReference type="InterPro" id="IPR003563">
    <property type="entry name" value="8ODP"/>
</dbReference>
<dbReference type="Proteomes" id="UP000783287">
    <property type="component" value="Unassembled WGS sequence"/>
</dbReference>
<evidence type="ECO:0000256" key="16">
    <source>
        <dbReference type="ARBA" id="ARBA00031927"/>
    </source>
</evidence>
<reference evidence="23" key="1">
    <citation type="submission" date="2020-04" db="EMBL/GenBank/DDBJ databases">
        <authorList>
            <person name="Zhang T."/>
        </authorList>
    </citation>
    <scope>NUCLEOTIDE SEQUENCE</scope>
    <source>
        <strain evidence="23">HKST-UBA14</strain>
    </source>
</reference>
<evidence type="ECO:0000313" key="24">
    <source>
        <dbReference type="Proteomes" id="UP000783287"/>
    </source>
</evidence>
<evidence type="ECO:0000313" key="23">
    <source>
        <dbReference type="EMBL" id="MCA9383106.1"/>
    </source>
</evidence>
<sequence length="155" mass="17941">MRDATLCFLIKKESSEICLGMKKRGFAEGKYNGIGGKLDAGETIEQAMIRETQEEINVTPKTYDKVAELEFSFPENMSINQRVHVYICTEWVGNPSETEEMRPAWFSYDEIPYSTMWPDDEYWLPLVLNGKKIKGAFELSLDDKILFHEIKEIKS</sequence>
<comment type="catalytic activity">
    <reaction evidence="7">
        <text>8-oxo-dATP + H2O = 8-oxo-dAMP + diphosphate + H(+)</text>
        <dbReference type="Rhea" id="RHEA:65396"/>
        <dbReference type="ChEBI" id="CHEBI:15377"/>
        <dbReference type="ChEBI" id="CHEBI:15378"/>
        <dbReference type="ChEBI" id="CHEBI:33019"/>
        <dbReference type="ChEBI" id="CHEBI:71361"/>
        <dbReference type="ChEBI" id="CHEBI:172871"/>
    </reaction>
    <physiologicalReaction direction="left-to-right" evidence="7">
        <dbReference type="Rhea" id="RHEA:65397"/>
    </physiologicalReaction>
</comment>
<dbReference type="GO" id="GO:0008828">
    <property type="term" value="F:dATP diphosphatase activity"/>
    <property type="evidence" value="ECO:0007669"/>
    <property type="project" value="UniProtKB-EC"/>
</dbReference>
<dbReference type="AlphaFoldDB" id="A0A955L4Z5"/>
<keyword evidence="5" id="KW-0378">Hydrolase</keyword>
<comment type="similarity">
    <text evidence="2">Belongs to the Nudix hydrolase family.</text>
</comment>
<evidence type="ECO:0000256" key="3">
    <source>
        <dbReference type="ARBA" id="ARBA00011245"/>
    </source>
</evidence>
<keyword evidence="6" id="KW-0460">Magnesium</keyword>
<dbReference type="GO" id="GO:0042262">
    <property type="term" value="P:DNA protection"/>
    <property type="evidence" value="ECO:0007669"/>
    <property type="project" value="InterPro"/>
</dbReference>
<name>A0A955L4Z5_9BACT</name>
<evidence type="ECO:0000256" key="21">
    <source>
        <dbReference type="ARBA" id="ARBA00053094"/>
    </source>
</evidence>
<dbReference type="InterPro" id="IPR015797">
    <property type="entry name" value="NUDIX_hydrolase-like_dom_sf"/>
</dbReference>
<evidence type="ECO:0000256" key="6">
    <source>
        <dbReference type="ARBA" id="ARBA00022842"/>
    </source>
</evidence>
<evidence type="ECO:0000256" key="2">
    <source>
        <dbReference type="ARBA" id="ARBA00005582"/>
    </source>
</evidence>
<dbReference type="PROSITE" id="PS51462">
    <property type="entry name" value="NUDIX"/>
    <property type="match status" value="1"/>
</dbReference>
<dbReference type="GO" id="GO:0005737">
    <property type="term" value="C:cytoplasm"/>
    <property type="evidence" value="ECO:0007669"/>
    <property type="project" value="TreeGrafter"/>
</dbReference>
<dbReference type="PRINTS" id="PR01403">
    <property type="entry name" value="8OXTPHPHTASE"/>
</dbReference>
<comment type="catalytic activity">
    <reaction evidence="8">
        <text>2-oxo-dATP + H2O = 2-oxo-dAMP + diphosphate + H(+)</text>
        <dbReference type="Rhea" id="RHEA:31583"/>
        <dbReference type="ChEBI" id="CHEBI:15377"/>
        <dbReference type="ChEBI" id="CHEBI:15378"/>
        <dbReference type="ChEBI" id="CHEBI:33019"/>
        <dbReference type="ChEBI" id="CHEBI:63212"/>
        <dbReference type="ChEBI" id="CHEBI:77897"/>
        <dbReference type="EC" id="3.6.1.56"/>
    </reaction>
    <physiologicalReaction direction="left-to-right" evidence="8">
        <dbReference type="Rhea" id="RHEA:31584"/>
    </physiologicalReaction>
</comment>
<evidence type="ECO:0000256" key="1">
    <source>
        <dbReference type="ARBA" id="ARBA00001946"/>
    </source>
</evidence>
<comment type="catalytic activity">
    <reaction evidence="10">
        <text>2-oxo-ATP + H2O = 2-oxo-AMP + diphosphate + H(+)</text>
        <dbReference type="Rhea" id="RHEA:67392"/>
        <dbReference type="ChEBI" id="CHEBI:15377"/>
        <dbReference type="ChEBI" id="CHEBI:15378"/>
        <dbReference type="ChEBI" id="CHEBI:33019"/>
        <dbReference type="ChEBI" id="CHEBI:71395"/>
        <dbReference type="ChEBI" id="CHEBI:172878"/>
    </reaction>
    <physiologicalReaction direction="left-to-right" evidence="10">
        <dbReference type="Rhea" id="RHEA:67393"/>
    </physiologicalReaction>
</comment>
<dbReference type="EMBL" id="JAGQLK010000027">
    <property type="protein sequence ID" value="MCA9383106.1"/>
    <property type="molecule type" value="Genomic_DNA"/>
</dbReference>
<organism evidence="23 24">
    <name type="scientific">Candidatus Dojkabacteria bacterium</name>
    <dbReference type="NCBI Taxonomy" id="2099670"/>
    <lineage>
        <taxon>Bacteria</taxon>
        <taxon>Candidatus Dojkabacteria</taxon>
    </lineage>
</organism>
<dbReference type="PANTHER" id="PTHR43758:SF2">
    <property type="entry name" value="OXIDIZED PURINE NUCLEOSIDE TRIPHOSPHATE HYDROLASE"/>
    <property type="match status" value="1"/>
</dbReference>
<dbReference type="Gene3D" id="3.90.79.10">
    <property type="entry name" value="Nucleoside Triphosphate Pyrophosphohydrolase"/>
    <property type="match status" value="1"/>
</dbReference>
<evidence type="ECO:0000256" key="12">
    <source>
        <dbReference type="ARBA" id="ARBA00026218"/>
    </source>
</evidence>
<evidence type="ECO:0000256" key="7">
    <source>
        <dbReference type="ARBA" id="ARBA00024448"/>
    </source>
</evidence>
<comment type="function">
    <text evidence="21">Oxidized purine nucleoside triphosphate hydrolase which is a prominent sanitizer of the oxidized nucleotide pool. Catalyzes the hydrolysis of 2-oxo-dATP (2-hydroxy-dATP) into 2-oxo-dAMP. Also has a significant hydrolase activity toward 2-oxo-ATP, 8-oxo-dGTP and 8-oxo-dATP. Through the hydrolysis of oxidized purine nucleoside triphosphates, prevents their incorporation into DNA and the subsequent transversions A:T to C:G and G:C to T:A. Also catalyzes the hydrolysis of methylated purine nucleoside triphosphate preventing their integration into DNA. Through this antimutagenic activity protects cells from oxidative stress.</text>
</comment>
<reference evidence="23" key="2">
    <citation type="journal article" date="2021" name="Microbiome">
        <title>Successional dynamics and alternative stable states in a saline activated sludge microbial community over 9 years.</title>
        <authorList>
            <person name="Wang Y."/>
            <person name="Ye J."/>
            <person name="Ju F."/>
            <person name="Liu L."/>
            <person name="Boyd J.A."/>
            <person name="Deng Y."/>
            <person name="Parks D.H."/>
            <person name="Jiang X."/>
            <person name="Yin X."/>
            <person name="Woodcroft B.J."/>
            <person name="Tyson G.W."/>
            <person name="Hugenholtz P."/>
            <person name="Polz M.F."/>
            <person name="Zhang T."/>
        </authorList>
    </citation>
    <scope>NUCLEOTIDE SEQUENCE</scope>
    <source>
        <strain evidence="23">HKST-UBA14</strain>
    </source>
</reference>
<keyword evidence="4" id="KW-0479">Metal-binding</keyword>
<evidence type="ECO:0000256" key="5">
    <source>
        <dbReference type="ARBA" id="ARBA00022801"/>
    </source>
</evidence>
<dbReference type="InterPro" id="IPR020084">
    <property type="entry name" value="NUDIX_hydrolase_CS"/>
</dbReference>
<evidence type="ECO:0000256" key="10">
    <source>
        <dbReference type="ARBA" id="ARBA00024596"/>
    </source>
</evidence>
<accession>A0A955L4Z5</accession>
<evidence type="ECO:0000256" key="20">
    <source>
        <dbReference type="ARBA" id="ARBA00049032"/>
    </source>
</evidence>
<dbReference type="EC" id="3.6.1.56" evidence="11"/>
<evidence type="ECO:0000256" key="15">
    <source>
        <dbReference type="ARBA" id="ARBA00030682"/>
    </source>
</evidence>
<evidence type="ECO:0000256" key="9">
    <source>
        <dbReference type="ARBA" id="ARBA00024486"/>
    </source>
</evidence>
<comment type="caution">
    <text evidence="23">The sequence shown here is derived from an EMBL/GenBank/DDBJ whole genome shotgun (WGS) entry which is preliminary data.</text>
</comment>
<proteinExistence type="inferred from homology"/>
<evidence type="ECO:0000256" key="13">
    <source>
        <dbReference type="ARBA" id="ARBA00029673"/>
    </source>
</evidence>
<dbReference type="GO" id="GO:0046872">
    <property type="term" value="F:metal ion binding"/>
    <property type="evidence" value="ECO:0007669"/>
    <property type="project" value="UniProtKB-KW"/>
</dbReference>
<comment type="cofactor">
    <cofactor evidence="1">
        <name>Mg(2+)</name>
        <dbReference type="ChEBI" id="CHEBI:18420"/>
    </cofactor>
</comment>
<evidence type="ECO:0000256" key="8">
    <source>
        <dbReference type="ARBA" id="ARBA00024459"/>
    </source>
</evidence>
<comment type="subunit">
    <text evidence="3">Monomer.</text>
</comment>
<dbReference type="InterPro" id="IPR000086">
    <property type="entry name" value="NUDIX_hydrolase_dom"/>
</dbReference>
<feature type="domain" description="Nudix hydrolase" evidence="22">
    <location>
        <begin position="1"/>
        <end position="132"/>
    </location>
</feature>
<dbReference type="SUPFAM" id="SSF55811">
    <property type="entry name" value="Nudix"/>
    <property type="match status" value="1"/>
</dbReference>
<dbReference type="PANTHER" id="PTHR43758">
    <property type="entry name" value="7,8-DIHYDRO-8-OXOGUANINE TRIPHOSPHATASE"/>
    <property type="match status" value="1"/>
</dbReference>
<protein>
    <recommendedName>
        <fullName evidence="12">Oxidized purine nucleoside triphosphate hydrolase</fullName>
        <ecNumber evidence="11">3.6.1.56</ecNumber>
    </recommendedName>
    <alternativeName>
        <fullName evidence="16">2-hydroxy-dATP diphosphatase</fullName>
    </alternativeName>
    <alternativeName>
        <fullName evidence="15">7,8-dihydro-8-oxoguanine triphosphatase</fullName>
    </alternativeName>
    <alternativeName>
        <fullName evidence="14">8-oxo-dGTPase</fullName>
    </alternativeName>
    <alternativeName>
        <fullName evidence="17">Methylated purine nucleoside triphosphate hydrolase</fullName>
    </alternativeName>
    <alternativeName>
        <fullName evidence="13">Nucleoside diphosphate-linked moiety X motif 1</fullName>
    </alternativeName>
</protein>
<evidence type="ECO:0000256" key="17">
    <source>
        <dbReference type="ARBA" id="ARBA00032071"/>
    </source>
</evidence>
<comment type="catalytic activity">
    <reaction evidence="20">
        <text>N(6)-methyl-dATP + H2O = N(6)-methyl-dAMP + diphosphate + H(+)</text>
        <dbReference type="Rhea" id="RHEA:67604"/>
        <dbReference type="ChEBI" id="CHEBI:15377"/>
        <dbReference type="ChEBI" id="CHEBI:15378"/>
        <dbReference type="ChEBI" id="CHEBI:33019"/>
        <dbReference type="ChEBI" id="CHEBI:169976"/>
        <dbReference type="ChEBI" id="CHEBI:172872"/>
    </reaction>
    <physiologicalReaction direction="left-to-right" evidence="20">
        <dbReference type="Rhea" id="RHEA:67605"/>
    </physiologicalReaction>
</comment>
<evidence type="ECO:0000259" key="22">
    <source>
        <dbReference type="PROSITE" id="PS51462"/>
    </source>
</evidence>
<dbReference type="Pfam" id="PF00293">
    <property type="entry name" value="NUDIX"/>
    <property type="match status" value="1"/>
</dbReference>
<dbReference type="PROSITE" id="PS00893">
    <property type="entry name" value="NUDIX_BOX"/>
    <property type="match status" value="1"/>
</dbReference>
<comment type="catalytic activity">
    <reaction evidence="9">
        <text>8-oxo-dGTP + H2O = 8-oxo-dGMP + diphosphate + H(+)</text>
        <dbReference type="Rhea" id="RHEA:31575"/>
        <dbReference type="ChEBI" id="CHEBI:15377"/>
        <dbReference type="ChEBI" id="CHEBI:15378"/>
        <dbReference type="ChEBI" id="CHEBI:33019"/>
        <dbReference type="ChEBI" id="CHEBI:63224"/>
        <dbReference type="ChEBI" id="CHEBI:77896"/>
    </reaction>
    <physiologicalReaction direction="left-to-right" evidence="9">
        <dbReference type="Rhea" id="RHEA:31576"/>
    </physiologicalReaction>
</comment>
<evidence type="ECO:0000256" key="11">
    <source>
        <dbReference type="ARBA" id="ARBA00026103"/>
    </source>
</evidence>
<evidence type="ECO:0000256" key="18">
    <source>
        <dbReference type="ARBA" id="ARBA00048002"/>
    </source>
</evidence>
<comment type="catalytic activity">
    <reaction evidence="19">
        <text>O(6)-methyl-dGTP + H2O = O(6)-methyl-dGMP + diphosphate + H(+)</text>
        <dbReference type="Rhea" id="RHEA:67600"/>
        <dbReference type="ChEBI" id="CHEBI:15377"/>
        <dbReference type="ChEBI" id="CHEBI:15378"/>
        <dbReference type="ChEBI" id="CHEBI:33019"/>
        <dbReference type="ChEBI" id="CHEBI:169974"/>
        <dbReference type="ChEBI" id="CHEBI:169975"/>
    </reaction>
    <physiologicalReaction direction="left-to-right" evidence="19">
        <dbReference type="Rhea" id="RHEA:67601"/>
    </physiologicalReaction>
</comment>
<gene>
    <name evidence="23" type="ORF">KC909_01955</name>
</gene>
<evidence type="ECO:0000256" key="4">
    <source>
        <dbReference type="ARBA" id="ARBA00022723"/>
    </source>
</evidence>